<dbReference type="AlphaFoldDB" id="A0A392NR12"/>
<evidence type="ECO:0000313" key="2">
    <source>
        <dbReference type="Proteomes" id="UP000265520"/>
    </source>
</evidence>
<organism evidence="1 2">
    <name type="scientific">Trifolium medium</name>
    <dbReference type="NCBI Taxonomy" id="97028"/>
    <lineage>
        <taxon>Eukaryota</taxon>
        <taxon>Viridiplantae</taxon>
        <taxon>Streptophyta</taxon>
        <taxon>Embryophyta</taxon>
        <taxon>Tracheophyta</taxon>
        <taxon>Spermatophyta</taxon>
        <taxon>Magnoliopsida</taxon>
        <taxon>eudicotyledons</taxon>
        <taxon>Gunneridae</taxon>
        <taxon>Pentapetalae</taxon>
        <taxon>rosids</taxon>
        <taxon>fabids</taxon>
        <taxon>Fabales</taxon>
        <taxon>Fabaceae</taxon>
        <taxon>Papilionoideae</taxon>
        <taxon>50 kb inversion clade</taxon>
        <taxon>NPAAA clade</taxon>
        <taxon>Hologalegina</taxon>
        <taxon>IRL clade</taxon>
        <taxon>Trifolieae</taxon>
        <taxon>Trifolium</taxon>
    </lineage>
</organism>
<comment type="caution">
    <text evidence="1">The sequence shown here is derived from an EMBL/GenBank/DDBJ whole genome shotgun (WGS) entry which is preliminary data.</text>
</comment>
<dbReference type="EMBL" id="LXQA010046347">
    <property type="protein sequence ID" value="MCI01516.1"/>
    <property type="molecule type" value="Genomic_DNA"/>
</dbReference>
<dbReference type="PANTHER" id="PTHR31414">
    <property type="entry name" value="TRANSMEMBRANE PROTEIN DDB_G0292058"/>
    <property type="match status" value="1"/>
</dbReference>
<evidence type="ECO:0000313" key="1">
    <source>
        <dbReference type="EMBL" id="MCI01516.1"/>
    </source>
</evidence>
<keyword evidence="1" id="KW-0812">Transmembrane</keyword>
<protein>
    <submittedName>
        <fullName evidence="1">Putative transmembrane protein</fullName>
    </submittedName>
</protein>
<dbReference type="PANTHER" id="PTHR31414:SF15">
    <property type="entry name" value="PLASMA MEMBRANE FUSION PROTEIN"/>
    <property type="match status" value="1"/>
</dbReference>
<dbReference type="Proteomes" id="UP000265520">
    <property type="component" value="Unassembled WGS sequence"/>
</dbReference>
<feature type="non-terminal residue" evidence="1">
    <location>
        <position position="90"/>
    </location>
</feature>
<dbReference type="GO" id="GO:0005886">
    <property type="term" value="C:plasma membrane"/>
    <property type="evidence" value="ECO:0007669"/>
    <property type="project" value="TreeGrafter"/>
</dbReference>
<reference evidence="1 2" key="1">
    <citation type="journal article" date="2018" name="Front. Plant Sci.">
        <title>Red Clover (Trifolium pratense) and Zigzag Clover (T. medium) - A Picture of Genomic Similarities and Differences.</title>
        <authorList>
            <person name="Dluhosova J."/>
            <person name="Istvanek J."/>
            <person name="Nedelnik J."/>
            <person name="Repkova J."/>
        </authorList>
    </citation>
    <scope>NUCLEOTIDE SEQUENCE [LARGE SCALE GENOMIC DNA]</scope>
    <source>
        <strain evidence="2">cv. 10/8</strain>
        <tissue evidence="1">Leaf</tissue>
    </source>
</reference>
<keyword evidence="1" id="KW-0472">Membrane</keyword>
<sequence>MDEWVMNPTAHTAMDEIIPCMENETLLRSKSTVFHLVNSINDMISNALNGNTMSHNQSAPFVPLLCNPFNSDFTIRHCAAEEVAFENAIE</sequence>
<proteinExistence type="predicted"/>
<keyword evidence="2" id="KW-1185">Reference proteome</keyword>
<dbReference type="GO" id="GO:0009506">
    <property type="term" value="C:plasmodesma"/>
    <property type="evidence" value="ECO:0007669"/>
    <property type="project" value="TreeGrafter"/>
</dbReference>
<name>A0A392NR12_9FABA</name>
<dbReference type="InterPro" id="IPR040283">
    <property type="entry name" value="DDB_G0292058-like"/>
</dbReference>
<accession>A0A392NR12</accession>